<dbReference type="PANTHER" id="PTHR43377:SF1">
    <property type="entry name" value="BILIVERDIN REDUCTASE A"/>
    <property type="match status" value="1"/>
</dbReference>
<sequence>MLKIGVLGAGHLGKIHIKLILELKDEYQCVGFYDPSDENAQTVIDTYGLKRFGSIEELIAEVDCVDIVTPTISHYDCAAYALRNSKHVFIEKPITETVEEAKSLIALAHEADVKVQVGHVERFNPAFQEALPHFNNPMFIETHRLAQFNPRGTDVPVILDLMIHDLDIILSVVNSPVKRVSASGVAVVSDTPDIANARLEFENGCVANLTSSRISMKNMRKSRFFQKDAYISVDFLEKELEVVKMENVEGEPGPFDMVLELGNGKPDKKILFDKPEVGEINAIKEELRTFAVAINTNTTPKVPIEDGYNALVVATEILEKLKMTGNIVSNNI</sequence>
<dbReference type="InterPro" id="IPR055170">
    <property type="entry name" value="GFO_IDH_MocA-like_dom"/>
</dbReference>
<dbReference type="SUPFAM" id="SSF51735">
    <property type="entry name" value="NAD(P)-binding Rossmann-fold domains"/>
    <property type="match status" value="1"/>
</dbReference>
<dbReference type="AlphaFoldDB" id="A0A1I7AJY6"/>
<dbReference type="Gene3D" id="3.30.360.10">
    <property type="entry name" value="Dihydrodipicolinate Reductase, domain 2"/>
    <property type="match status" value="1"/>
</dbReference>
<dbReference type="OrthoDB" id="9815825at2"/>
<dbReference type="InterPro" id="IPR051450">
    <property type="entry name" value="Gfo/Idh/MocA_Oxidoreductases"/>
</dbReference>
<dbReference type="InterPro" id="IPR036291">
    <property type="entry name" value="NAD(P)-bd_dom_sf"/>
</dbReference>
<organism evidence="3 4">
    <name type="scientific">Lishizhenia tianjinensis</name>
    <dbReference type="NCBI Taxonomy" id="477690"/>
    <lineage>
        <taxon>Bacteria</taxon>
        <taxon>Pseudomonadati</taxon>
        <taxon>Bacteroidota</taxon>
        <taxon>Flavobacteriia</taxon>
        <taxon>Flavobacteriales</taxon>
        <taxon>Crocinitomicaceae</taxon>
        <taxon>Lishizhenia</taxon>
    </lineage>
</organism>
<dbReference type="Proteomes" id="UP000236454">
    <property type="component" value="Unassembled WGS sequence"/>
</dbReference>
<keyword evidence="4" id="KW-1185">Reference proteome</keyword>
<name>A0A1I7AJY6_9FLAO</name>
<dbReference type="SUPFAM" id="SSF55347">
    <property type="entry name" value="Glyceraldehyde-3-phosphate dehydrogenase-like, C-terminal domain"/>
    <property type="match status" value="1"/>
</dbReference>
<dbReference type="GO" id="GO:0000166">
    <property type="term" value="F:nucleotide binding"/>
    <property type="evidence" value="ECO:0007669"/>
    <property type="project" value="InterPro"/>
</dbReference>
<reference evidence="3 4" key="1">
    <citation type="submission" date="2016-10" db="EMBL/GenBank/DDBJ databases">
        <authorList>
            <person name="de Groot N.N."/>
        </authorList>
    </citation>
    <scope>NUCLEOTIDE SEQUENCE [LARGE SCALE GENOMIC DNA]</scope>
    <source>
        <strain evidence="3 4">CGMCC 1.7005</strain>
    </source>
</reference>
<dbReference type="Pfam" id="PF01408">
    <property type="entry name" value="GFO_IDH_MocA"/>
    <property type="match status" value="1"/>
</dbReference>
<dbReference type="PANTHER" id="PTHR43377">
    <property type="entry name" value="BILIVERDIN REDUCTASE A"/>
    <property type="match status" value="1"/>
</dbReference>
<accession>A0A1I7AJY6</accession>
<evidence type="ECO:0000313" key="3">
    <source>
        <dbReference type="EMBL" id="SFT75291.1"/>
    </source>
</evidence>
<feature type="domain" description="Gfo/Idh/MocA-like oxidoreductase N-terminal" evidence="1">
    <location>
        <begin position="2"/>
        <end position="119"/>
    </location>
</feature>
<proteinExistence type="predicted"/>
<evidence type="ECO:0000259" key="1">
    <source>
        <dbReference type="Pfam" id="PF01408"/>
    </source>
</evidence>
<evidence type="ECO:0000313" key="4">
    <source>
        <dbReference type="Proteomes" id="UP000236454"/>
    </source>
</evidence>
<dbReference type="Pfam" id="PF22725">
    <property type="entry name" value="GFO_IDH_MocA_C3"/>
    <property type="match status" value="1"/>
</dbReference>
<dbReference type="RefSeq" id="WP_090249320.1">
    <property type="nucleotide sequence ID" value="NZ_FPAS01000003.1"/>
</dbReference>
<dbReference type="EMBL" id="FPAS01000003">
    <property type="protein sequence ID" value="SFT75291.1"/>
    <property type="molecule type" value="Genomic_DNA"/>
</dbReference>
<evidence type="ECO:0000259" key="2">
    <source>
        <dbReference type="Pfam" id="PF22725"/>
    </source>
</evidence>
<gene>
    <name evidence="3" type="ORF">SAMN05216474_2168</name>
</gene>
<dbReference type="STRING" id="477690.SAMN05216474_2168"/>
<dbReference type="Gene3D" id="3.40.50.720">
    <property type="entry name" value="NAD(P)-binding Rossmann-like Domain"/>
    <property type="match status" value="1"/>
</dbReference>
<protein>
    <submittedName>
        <fullName evidence="3">Predicted dehydrogenase</fullName>
    </submittedName>
</protein>
<feature type="domain" description="GFO/IDH/MocA-like oxidoreductase" evidence="2">
    <location>
        <begin position="157"/>
        <end position="217"/>
    </location>
</feature>
<dbReference type="InterPro" id="IPR000683">
    <property type="entry name" value="Gfo/Idh/MocA-like_OxRdtase_N"/>
</dbReference>